<feature type="transmembrane region" description="Helical" evidence="2">
    <location>
        <begin position="477"/>
        <end position="496"/>
    </location>
</feature>
<feature type="region of interest" description="Disordered" evidence="1">
    <location>
        <begin position="1"/>
        <end position="145"/>
    </location>
</feature>
<keyword evidence="4" id="KW-1185">Reference proteome</keyword>
<evidence type="ECO:0000313" key="4">
    <source>
        <dbReference type="Proteomes" id="UP000677804"/>
    </source>
</evidence>
<dbReference type="Proteomes" id="UP000677804">
    <property type="component" value="Chromosome"/>
</dbReference>
<feature type="compositionally biased region" description="Basic and acidic residues" evidence="1">
    <location>
        <begin position="81"/>
        <end position="92"/>
    </location>
</feature>
<feature type="transmembrane region" description="Helical" evidence="2">
    <location>
        <begin position="318"/>
        <end position="340"/>
    </location>
</feature>
<evidence type="ECO:0000256" key="2">
    <source>
        <dbReference type="SAM" id="Phobius"/>
    </source>
</evidence>
<gene>
    <name evidence="3" type="ORF">KG103_06825</name>
</gene>
<keyword evidence="2" id="KW-0472">Membrane</keyword>
<feature type="compositionally biased region" description="Low complexity" evidence="1">
    <location>
        <begin position="94"/>
        <end position="145"/>
    </location>
</feature>
<feature type="transmembrane region" description="Helical" evidence="2">
    <location>
        <begin position="402"/>
        <end position="421"/>
    </location>
</feature>
<organism evidence="3 4">
    <name type="scientific">Cellulomonas wangleii</name>
    <dbReference type="NCBI Taxonomy" id="2816956"/>
    <lineage>
        <taxon>Bacteria</taxon>
        <taxon>Bacillati</taxon>
        <taxon>Actinomycetota</taxon>
        <taxon>Actinomycetes</taxon>
        <taxon>Micrococcales</taxon>
        <taxon>Cellulomonadaceae</taxon>
        <taxon>Cellulomonas</taxon>
    </lineage>
</organism>
<name>A0ABX8D9S9_9CELL</name>
<keyword evidence="2" id="KW-0812">Transmembrane</keyword>
<dbReference type="InterPro" id="IPR018650">
    <property type="entry name" value="STSV1_Orf64"/>
</dbReference>
<evidence type="ECO:0000256" key="1">
    <source>
        <dbReference type="SAM" id="MobiDB-lite"/>
    </source>
</evidence>
<feature type="transmembrane region" description="Helical" evidence="2">
    <location>
        <begin position="346"/>
        <end position="366"/>
    </location>
</feature>
<reference evidence="3 4" key="1">
    <citation type="submission" date="2021-05" db="EMBL/GenBank/DDBJ databases">
        <title>Novel species in genus Cellulomonas.</title>
        <authorList>
            <person name="Zhang G."/>
        </authorList>
    </citation>
    <scope>NUCLEOTIDE SEQUENCE [LARGE SCALE GENOMIC DNA]</scope>
    <source>
        <strain evidence="4">zg-ZUI222</strain>
    </source>
</reference>
<evidence type="ECO:0000313" key="3">
    <source>
        <dbReference type="EMBL" id="QVI63565.1"/>
    </source>
</evidence>
<sequence>MRAPEGVRGRTPGGVCVVVERDASTGPERARRRHDISGTGGPVAGSARSTGGPSPGRGTGGAVSSPDPAAVTGRAVGPKTGPDDHAPGDGQRRAPAPVLAADAPAADAPAADVPAAGDAATDVPAADDPATRAPASDVPAADPARAGASSTARGWLLPAGVGLAVALAFTAYSVAQWQTFVVRSWDLGIFTQLAARYAALESPVVHIKGPEYNLLGDHFHPLLVLLGPVYAAFPHAFTLLVVQNVLFGVAAAVVTWAAVPVLGRVTGGLVGVAAGLSWGLQSAVEAQFHEIAFAVPLLAVSLAAAMRERWRTAAVAGALLVLVKEDLGLTTAVLGVVLAWRARRPALLLLTAWGVGGFLLATRVVLPLLNPDGEWAYGSRLDLAAALADPLALYDPAKGHTLWLLVVVTGGIALRSPFVLVAGPTLAWRFLSPEPGYWGPTWHYSAVLMPIAFMAMLDGVDRARRGRVRWLRHYSRYAPVVGLTACLMLLPQLPLWQLTNPGLHFGAPRAQAARDTLATIPDGAVVETDVGLMSYLVDRTDVYYLGNRNPVPDYLLVDRQSGGVPQEWGDVLQVAEILHPGVPFEVVHVQDGYEVARPVAD</sequence>
<protein>
    <submittedName>
        <fullName evidence="3">DUF2079 domain-containing protein</fullName>
    </submittedName>
</protein>
<dbReference type="EMBL" id="CP074405">
    <property type="protein sequence ID" value="QVI63565.1"/>
    <property type="molecule type" value="Genomic_DNA"/>
</dbReference>
<feature type="transmembrane region" description="Helical" evidence="2">
    <location>
        <begin position="286"/>
        <end position="306"/>
    </location>
</feature>
<proteinExistence type="predicted"/>
<accession>A0ABX8D9S9</accession>
<dbReference type="Pfam" id="PF09852">
    <property type="entry name" value="DUF2079"/>
    <property type="match status" value="1"/>
</dbReference>
<keyword evidence="2" id="KW-1133">Transmembrane helix</keyword>
<feature type="transmembrane region" description="Helical" evidence="2">
    <location>
        <begin position="155"/>
        <end position="175"/>
    </location>
</feature>
<feature type="transmembrane region" description="Helical" evidence="2">
    <location>
        <begin position="441"/>
        <end position="457"/>
    </location>
</feature>